<sequence>MTNFKKSAHATCYGGTQMTRVNPFIKDLYHTRSSSTVNFLSKASKKLDPTPPFPSPEIGEKYYVEMAKAKAAGASPAKAKPAKVKKPKGKAKAKKPKAKVAKKAKSPKAPKPKTTKKAAS</sequence>
<dbReference type="AlphaFoldDB" id="A0A226DVV7"/>
<evidence type="ECO:0000256" key="1">
    <source>
        <dbReference type="SAM" id="MobiDB-lite"/>
    </source>
</evidence>
<gene>
    <name evidence="2" type="ORF">Fcan01_16504</name>
</gene>
<reference evidence="2 3" key="1">
    <citation type="submission" date="2015-12" db="EMBL/GenBank/DDBJ databases">
        <title>The genome of Folsomia candida.</title>
        <authorList>
            <person name="Faddeeva A."/>
            <person name="Derks M.F."/>
            <person name="Anvar Y."/>
            <person name="Smit S."/>
            <person name="Van Straalen N."/>
            <person name="Roelofs D."/>
        </authorList>
    </citation>
    <scope>NUCLEOTIDE SEQUENCE [LARGE SCALE GENOMIC DNA]</scope>
    <source>
        <strain evidence="2 3">VU population</strain>
        <tissue evidence="2">Whole body</tissue>
    </source>
</reference>
<comment type="caution">
    <text evidence="2">The sequence shown here is derived from an EMBL/GenBank/DDBJ whole genome shotgun (WGS) entry which is preliminary data.</text>
</comment>
<feature type="region of interest" description="Disordered" evidence="1">
    <location>
        <begin position="71"/>
        <end position="120"/>
    </location>
</feature>
<protein>
    <submittedName>
        <fullName evidence="2">Uncharacterized protein</fullName>
    </submittedName>
</protein>
<dbReference type="Proteomes" id="UP000198287">
    <property type="component" value="Unassembled WGS sequence"/>
</dbReference>
<keyword evidence="3" id="KW-1185">Reference proteome</keyword>
<accession>A0A226DVV7</accession>
<name>A0A226DVV7_FOLCA</name>
<evidence type="ECO:0000313" key="3">
    <source>
        <dbReference type="Proteomes" id="UP000198287"/>
    </source>
</evidence>
<proteinExistence type="predicted"/>
<evidence type="ECO:0000313" key="2">
    <source>
        <dbReference type="EMBL" id="OXA48837.1"/>
    </source>
</evidence>
<feature type="compositionally biased region" description="Basic residues" evidence="1">
    <location>
        <begin position="80"/>
        <end position="120"/>
    </location>
</feature>
<organism evidence="2 3">
    <name type="scientific">Folsomia candida</name>
    <name type="common">Springtail</name>
    <dbReference type="NCBI Taxonomy" id="158441"/>
    <lineage>
        <taxon>Eukaryota</taxon>
        <taxon>Metazoa</taxon>
        <taxon>Ecdysozoa</taxon>
        <taxon>Arthropoda</taxon>
        <taxon>Hexapoda</taxon>
        <taxon>Collembola</taxon>
        <taxon>Entomobryomorpha</taxon>
        <taxon>Isotomoidea</taxon>
        <taxon>Isotomidae</taxon>
        <taxon>Proisotominae</taxon>
        <taxon>Folsomia</taxon>
    </lineage>
</organism>
<dbReference type="EMBL" id="LNIX01000011">
    <property type="protein sequence ID" value="OXA48837.1"/>
    <property type="molecule type" value="Genomic_DNA"/>
</dbReference>